<comment type="caution">
    <text evidence="1">The sequence shown here is derived from an EMBL/GenBank/DDBJ whole genome shotgun (WGS) entry which is preliminary data.</text>
</comment>
<keyword evidence="2" id="KW-1185">Reference proteome</keyword>
<protein>
    <submittedName>
        <fullName evidence="1">Uncharacterized protein</fullName>
    </submittedName>
</protein>
<sequence length="70" mass="7668">MGLTSVINCSPNSYIQDINPKIAQLCSVAGLVLADVSSPNEEYLSKPTDSRNSKRQDIDHVFLRFGRSGI</sequence>
<evidence type="ECO:0000313" key="1">
    <source>
        <dbReference type="EMBL" id="KAF7287725.1"/>
    </source>
</evidence>
<dbReference type="OrthoDB" id="6355109at2759"/>
<dbReference type="EMBL" id="JAACXV010000003">
    <property type="protein sequence ID" value="KAF7287725.1"/>
    <property type="molecule type" value="Genomic_DNA"/>
</dbReference>
<evidence type="ECO:0000313" key="2">
    <source>
        <dbReference type="Proteomes" id="UP000625711"/>
    </source>
</evidence>
<organism evidence="1 2">
    <name type="scientific">Rhynchophorus ferrugineus</name>
    <name type="common">Red palm weevil</name>
    <name type="synonym">Curculio ferrugineus</name>
    <dbReference type="NCBI Taxonomy" id="354439"/>
    <lineage>
        <taxon>Eukaryota</taxon>
        <taxon>Metazoa</taxon>
        <taxon>Ecdysozoa</taxon>
        <taxon>Arthropoda</taxon>
        <taxon>Hexapoda</taxon>
        <taxon>Insecta</taxon>
        <taxon>Pterygota</taxon>
        <taxon>Neoptera</taxon>
        <taxon>Endopterygota</taxon>
        <taxon>Coleoptera</taxon>
        <taxon>Polyphaga</taxon>
        <taxon>Cucujiformia</taxon>
        <taxon>Curculionidae</taxon>
        <taxon>Dryophthorinae</taxon>
        <taxon>Rhynchophorus</taxon>
    </lineage>
</organism>
<dbReference type="Proteomes" id="UP000625711">
    <property type="component" value="Unassembled WGS sequence"/>
</dbReference>
<accession>A0A834J086</accession>
<gene>
    <name evidence="1" type="ORF">GWI33_003363</name>
</gene>
<dbReference type="AlphaFoldDB" id="A0A834J086"/>
<reference evidence="1" key="1">
    <citation type="submission" date="2020-08" db="EMBL/GenBank/DDBJ databases">
        <title>Genome sequencing and assembly of the red palm weevil Rhynchophorus ferrugineus.</title>
        <authorList>
            <person name="Dias G.B."/>
            <person name="Bergman C.M."/>
            <person name="Manee M."/>
        </authorList>
    </citation>
    <scope>NUCLEOTIDE SEQUENCE</scope>
    <source>
        <strain evidence="1">AA-2017</strain>
        <tissue evidence="1">Whole larva</tissue>
    </source>
</reference>
<proteinExistence type="predicted"/>
<name>A0A834J086_RHYFE</name>